<comment type="similarity">
    <text evidence="1">Belongs to the heat shock protein 90 family.</text>
</comment>
<dbReference type="InterPro" id="IPR020568">
    <property type="entry name" value="Ribosomal_Su5_D2-typ_SF"/>
</dbReference>
<dbReference type="InterPro" id="IPR001404">
    <property type="entry name" value="Hsp90_fam"/>
</dbReference>
<dbReference type="CDD" id="cd16927">
    <property type="entry name" value="HATPase_Hsp90-like"/>
    <property type="match status" value="1"/>
</dbReference>
<dbReference type="HAMAP" id="MF_00505">
    <property type="entry name" value="HSP90"/>
    <property type="match status" value="1"/>
</dbReference>
<feature type="region of interest" description="Disordered" evidence="5">
    <location>
        <begin position="1"/>
        <end position="30"/>
    </location>
</feature>
<comment type="caution">
    <text evidence="6">The sequence shown here is derived from an EMBL/GenBank/DDBJ whole genome shotgun (WGS) entry which is preliminary data.</text>
</comment>
<dbReference type="InterPro" id="IPR036890">
    <property type="entry name" value="HATPase_C_sf"/>
</dbReference>
<dbReference type="EMBL" id="JAKROA010000002">
    <property type="protein sequence ID" value="KAL5109692.1"/>
    <property type="molecule type" value="Genomic_DNA"/>
</dbReference>
<reference evidence="6" key="2">
    <citation type="submission" date="2024-12" db="EMBL/GenBank/DDBJ databases">
        <authorList>
            <person name="Estrada K."/>
            <person name="Bobes R.J."/>
            <person name="Sanchez-Flores A."/>
            <person name="Laclette J.P."/>
        </authorList>
    </citation>
    <scope>NUCLEOTIDE SEQUENCE</scope>
    <source>
        <strain evidence="6">WFUcys</strain>
        <tissue evidence="6">Peritoneal cavity of infected mice</tissue>
    </source>
</reference>
<evidence type="ECO:0000256" key="2">
    <source>
        <dbReference type="ARBA" id="ARBA00022741"/>
    </source>
</evidence>
<evidence type="ECO:0000313" key="7">
    <source>
        <dbReference type="EMBL" id="KAL5111019.1"/>
    </source>
</evidence>
<dbReference type="Pfam" id="PF00183">
    <property type="entry name" value="HSP90"/>
    <property type="match status" value="1"/>
</dbReference>
<dbReference type="PRINTS" id="PR00775">
    <property type="entry name" value="HEATSHOCK90"/>
</dbReference>
<name>A0ABR4QJE1_9CEST</name>
<evidence type="ECO:0000313" key="8">
    <source>
        <dbReference type="Proteomes" id="UP001651158"/>
    </source>
</evidence>
<dbReference type="InterPro" id="IPR020575">
    <property type="entry name" value="Hsp90_N"/>
</dbReference>
<organism evidence="6 8">
    <name type="scientific">Taenia crassiceps</name>
    <dbReference type="NCBI Taxonomy" id="6207"/>
    <lineage>
        <taxon>Eukaryota</taxon>
        <taxon>Metazoa</taxon>
        <taxon>Spiralia</taxon>
        <taxon>Lophotrochozoa</taxon>
        <taxon>Platyhelminthes</taxon>
        <taxon>Cestoda</taxon>
        <taxon>Eucestoda</taxon>
        <taxon>Cyclophyllidea</taxon>
        <taxon>Taeniidae</taxon>
        <taxon>Taenia</taxon>
    </lineage>
</organism>
<protein>
    <submittedName>
        <fullName evidence="6">Heat shock protein HSP 90-alpha</fullName>
    </submittedName>
</protein>
<feature type="compositionally biased region" description="Gly residues" evidence="5">
    <location>
        <begin position="1"/>
        <end position="28"/>
    </location>
</feature>
<keyword evidence="3" id="KW-0067">ATP-binding</keyword>
<dbReference type="SUPFAM" id="SSF54211">
    <property type="entry name" value="Ribosomal protein S5 domain 2-like"/>
    <property type="match status" value="1"/>
</dbReference>
<gene>
    <name evidence="6" type="ORF">TcWFU_000451</name>
    <name evidence="7" type="ORF">TcWFU_010132</name>
</gene>
<dbReference type="Gene3D" id="1.20.120.790">
    <property type="entry name" value="Heat shock protein 90, C-terminal domain"/>
    <property type="match status" value="1"/>
</dbReference>
<dbReference type="Gene3D" id="3.30.230.80">
    <property type="match status" value="1"/>
</dbReference>
<evidence type="ECO:0000256" key="4">
    <source>
        <dbReference type="ARBA" id="ARBA00023186"/>
    </source>
</evidence>
<evidence type="ECO:0000256" key="5">
    <source>
        <dbReference type="SAM" id="MobiDB-lite"/>
    </source>
</evidence>
<dbReference type="Pfam" id="PF13589">
    <property type="entry name" value="HATPase_c_3"/>
    <property type="match status" value="1"/>
</dbReference>
<evidence type="ECO:0000256" key="1">
    <source>
        <dbReference type="ARBA" id="ARBA00008239"/>
    </source>
</evidence>
<dbReference type="Gene3D" id="3.30.565.10">
    <property type="entry name" value="Histidine kinase-like ATPase, C-terminal domain"/>
    <property type="match status" value="1"/>
</dbReference>
<keyword evidence="4" id="KW-0143">Chaperone</keyword>
<dbReference type="NCBIfam" id="NF003555">
    <property type="entry name" value="PRK05218.1"/>
    <property type="match status" value="1"/>
</dbReference>
<dbReference type="PIRSF" id="PIRSF002583">
    <property type="entry name" value="Hsp90"/>
    <property type="match status" value="1"/>
</dbReference>
<dbReference type="SUPFAM" id="SSF55874">
    <property type="entry name" value="ATPase domain of HSP90 chaperone/DNA topoisomerase II/histidine kinase"/>
    <property type="match status" value="1"/>
</dbReference>
<dbReference type="Proteomes" id="UP001651158">
    <property type="component" value="Unassembled WGS sequence"/>
</dbReference>
<evidence type="ECO:0000256" key="3">
    <source>
        <dbReference type="ARBA" id="ARBA00022840"/>
    </source>
</evidence>
<keyword evidence="8" id="KW-1185">Reference proteome</keyword>
<dbReference type="SUPFAM" id="SSF110942">
    <property type="entry name" value="HSP90 C-terminal domain"/>
    <property type="match status" value="1"/>
</dbReference>
<dbReference type="InterPro" id="IPR037196">
    <property type="entry name" value="HSP90_C"/>
</dbReference>
<sequence length="739" mass="82882">MYQEAGGGVGGMPGGMAGGMGGDAGSGNRGPTIEEVATDVATEQKVETFAFRTDACQLLHLLVSAFYPKKDVFLRELICNASDALEKIRYRSLMQPSVLDANAELCIRILPNKADGTLTIEDVGVGMTKDELVKNLGRIACSGTRAFTATLKDGGDNIAMIGEFGVGFYSAFLVADRVEVVSKSNDDEQYMWESSGGESFTIRAWNDESLSRGTKVILHMKRHQCLEYLEPRVIKAIVSKYVEFIAYPIKLWCDEEEMRAVMDCEECKKEGKVAGEVVLNGTEPLWMRSPEDISSEEYSKLYKWLSSDSEDHLAVKHFSVEGELAFRALLFVPRRPPADYFSRNGRSHNIRLHVRRVLVTEECENLIPDYLNFLYGIVDCEDLPLNLSREAVQQSAVVQAIRRHLVRRSIELMQEMAENALTYTIFHGNFLRNIKLGVYADRANRKELADLLRYHSSKSGDEMIGLRDYVSRMREDQSDIYCILGESIESVRDSVFIEELKERDLEVLFMVDPMDEYVINELTEYLERSLVCVSRLGLQLPEERVEEEMTTTTTTPALLVTPRRRIEGVMDDFESTCRKMKEILGEKVESVRVSCRLVTSPCCIVTSTFGWSANMQRIGRAQALRNPHSIGNNSAKRHMEINPHDEIIIGLKKILSADGVPNKICRDILAMLYNTALLNCGFPLEEPKTHTNTIHALIRVYLEIPEDDGVKDSERVKAGLDEAVLVQAGDDGGTVGGVD</sequence>
<proteinExistence type="inferred from homology"/>
<accession>A0ABR4QJE1</accession>
<evidence type="ECO:0000313" key="6">
    <source>
        <dbReference type="EMBL" id="KAL5109692.1"/>
    </source>
</evidence>
<keyword evidence="6" id="KW-0346">Stress response</keyword>
<reference evidence="6 8" key="1">
    <citation type="journal article" date="2022" name="Front. Cell. Infect. Microbiol.">
        <title>The Genomes of Two Strains of Taenia crassiceps the Animal Model for the Study of Human Cysticercosis.</title>
        <authorList>
            <person name="Bobes R.J."/>
            <person name="Estrada K."/>
            <person name="Rios-Valencia D.G."/>
            <person name="Calderon-Gallegos A."/>
            <person name="de la Torre P."/>
            <person name="Carrero J.C."/>
            <person name="Sanchez-Flores A."/>
            <person name="Laclette J.P."/>
        </authorList>
    </citation>
    <scope>NUCLEOTIDE SEQUENCE [LARGE SCALE GENOMIC DNA]</scope>
    <source>
        <strain evidence="6">WFUcys</strain>
    </source>
</reference>
<dbReference type="Gene3D" id="3.40.50.11260">
    <property type="match status" value="1"/>
</dbReference>
<keyword evidence="2" id="KW-0547">Nucleotide-binding</keyword>
<dbReference type="PANTHER" id="PTHR11528">
    <property type="entry name" value="HEAT SHOCK PROTEIN 90 FAMILY MEMBER"/>
    <property type="match status" value="1"/>
</dbReference>
<dbReference type="EMBL" id="JAKROA010000002">
    <property type="protein sequence ID" value="KAL5111019.1"/>
    <property type="molecule type" value="Genomic_DNA"/>
</dbReference>